<comment type="caution">
    <text evidence="1">The sequence shown here is derived from an EMBL/GenBank/DDBJ whole genome shotgun (WGS) entry which is preliminary data.</text>
</comment>
<evidence type="ECO:0000313" key="2">
    <source>
        <dbReference type="Proteomes" id="UP000027331"/>
    </source>
</evidence>
<dbReference type="InterPro" id="IPR016502">
    <property type="entry name" value="T2SSS_2"/>
</dbReference>
<gene>
    <name evidence="1" type="ORF">DP83_18350</name>
</gene>
<name>A0ABR4RUT7_VIBMT</name>
<protein>
    <recommendedName>
        <fullName evidence="3">Lipoprotein</fullName>
    </recommendedName>
</protein>
<dbReference type="Proteomes" id="UP000027331">
    <property type="component" value="Unassembled WGS sequence"/>
</dbReference>
<evidence type="ECO:0008006" key="3">
    <source>
        <dbReference type="Google" id="ProtNLM"/>
    </source>
</evidence>
<reference evidence="1 2" key="1">
    <citation type="submission" date="2014-04" db="EMBL/GenBank/DDBJ databases">
        <title>Vibrio metecus sp. nov., a close relative of Vibrio cholerae isolated from coastal brackish ponds and clinical specimens.</title>
        <authorList>
            <person name="Kirchberger P.C."/>
            <person name="Turnsek M."/>
            <person name="Hunt D.E."/>
            <person name="Haley B.J."/>
            <person name="Colwell R."/>
            <person name="Polz M.F."/>
            <person name="Tarr C.L."/>
            <person name="Boucher Y."/>
        </authorList>
    </citation>
    <scope>NUCLEOTIDE SEQUENCE [LARGE SCALE GENOMIC DNA]</scope>
    <source>
        <strain evidence="2">PPCK-2014</strain>
    </source>
</reference>
<dbReference type="EMBL" id="JJMN01000065">
    <property type="protein sequence ID" value="KDO13457.1"/>
    <property type="molecule type" value="Genomic_DNA"/>
</dbReference>
<accession>A0ABR4RUT7</accession>
<evidence type="ECO:0000313" key="1">
    <source>
        <dbReference type="EMBL" id="KDO13457.1"/>
    </source>
</evidence>
<keyword evidence="2" id="KW-1185">Reference proteome</keyword>
<dbReference type="PROSITE" id="PS51257">
    <property type="entry name" value="PROKAR_LIPOPROTEIN"/>
    <property type="match status" value="1"/>
</dbReference>
<proteinExistence type="predicted"/>
<organism evidence="1 2">
    <name type="scientific">Vibrio metoecus</name>
    <dbReference type="NCBI Taxonomy" id="1481663"/>
    <lineage>
        <taxon>Bacteria</taxon>
        <taxon>Pseudomonadati</taxon>
        <taxon>Pseudomonadota</taxon>
        <taxon>Gammaproteobacteria</taxon>
        <taxon>Vibrionales</taxon>
        <taxon>Vibrionaceae</taxon>
        <taxon>Vibrio</taxon>
    </lineage>
</organism>
<dbReference type="Gene3D" id="3.30.300.250">
    <property type="match status" value="1"/>
</dbReference>
<sequence>MKNIVLSSLIASTLLFVGCSSGSAEKERNLELLAGNRASLLSTELPLEFGPLNILRATAKGSSIELMMVYNADAKNAKPTEQVLQSALKTFCTNKDIGANLDVGISYRIQMRNTRGQLMVDQLVTKETCTKGLKPPEHTMCARKNKGLLMRPLLFLMKAKLRLPFATQRFRCVHHVGQCCFHFWPVARF</sequence>
<dbReference type="Pfam" id="PF16549">
    <property type="entry name" value="T2SSS_2"/>
    <property type="match status" value="1"/>
</dbReference>